<proteinExistence type="predicted"/>
<dbReference type="Pfam" id="PF24832">
    <property type="entry name" value="DUF7716"/>
    <property type="match status" value="1"/>
</dbReference>
<dbReference type="InterPro" id="IPR056133">
    <property type="entry name" value="DUF7716"/>
</dbReference>
<gene>
    <name evidence="2" type="ORF">CUZ56_02891</name>
</gene>
<sequence length="252" mass="28752">MNATQLITSPYYKRIKARIKRETPLTLSSTAASPEQITAKIGGFQLSATEIEKLFDQHADTLLLFIHKKHAIQNLPSRELTDIDIIEAAVEFYYLHHRPDELLSILRKNSTQHLAAYYKKLKTIYAEILSAPFTTPAPQTAYALSALVHFAVRQSSCDFFDQYSLYIQQDEETGQSPQTPCYLDNGPDIDCDDEMIFPDFVRQNQLCLYTSGNLFYDVIQNLSLQHPDFSDADAVDALDYYLKNDTFKDFGP</sequence>
<protein>
    <recommendedName>
        <fullName evidence="1">DUF7716 domain-containing protein</fullName>
    </recommendedName>
</protein>
<dbReference type="EMBL" id="PQSP01000011">
    <property type="protein sequence ID" value="RUS65592.1"/>
    <property type="molecule type" value="Genomic_DNA"/>
</dbReference>
<name>A0A433SA49_9BURK</name>
<dbReference type="AlphaFoldDB" id="A0A433SA49"/>
<evidence type="ECO:0000259" key="1">
    <source>
        <dbReference type="Pfam" id="PF24832"/>
    </source>
</evidence>
<dbReference type="Proteomes" id="UP000286947">
    <property type="component" value="Unassembled WGS sequence"/>
</dbReference>
<dbReference type="RefSeq" id="WP_126981046.1">
    <property type="nucleotide sequence ID" value="NZ_PQSP01000011.1"/>
</dbReference>
<organism evidence="2 3">
    <name type="scientific">Saezia sanguinis</name>
    <dbReference type="NCBI Taxonomy" id="1965230"/>
    <lineage>
        <taxon>Bacteria</taxon>
        <taxon>Pseudomonadati</taxon>
        <taxon>Pseudomonadota</taxon>
        <taxon>Betaproteobacteria</taxon>
        <taxon>Burkholderiales</taxon>
        <taxon>Saeziaceae</taxon>
        <taxon>Saezia</taxon>
    </lineage>
</organism>
<reference evidence="2 3" key="1">
    <citation type="submission" date="2018-01" db="EMBL/GenBank/DDBJ databases">
        <title>Saezia sanguinis gen. nov., sp. nov., in the order Burkholderiales isolated from human blood.</title>
        <authorList>
            <person name="Medina-Pascual M.J."/>
            <person name="Valdezate S."/>
            <person name="Monzon S."/>
            <person name="Cuesta I."/>
            <person name="Carrasco G."/>
            <person name="Villalon P."/>
            <person name="Saez-Nieto J.A."/>
        </authorList>
    </citation>
    <scope>NUCLEOTIDE SEQUENCE [LARGE SCALE GENOMIC DNA]</scope>
    <source>
        <strain evidence="2 3">CNM695-12</strain>
    </source>
</reference>
<comment type="caution">
    <text evidence="2">The sequence shown here is derived from an EMBL/GenBank/DDBJ whole genome shotgun (WGS) entry which is preliminary data.</text>
</comment>
<accession>A0A433SA49</accession>
<evidence type="ECO:0000313" key="3">
    <source>
        <dbReference type="Proteomes" id="UP000286947"/>
    </source>
</evidence>
<evidence type="ECO:0000313" key="2">
    <source>
        <dbReference type="EMBL" id="RUS65592.1"/>
    </source>
</evidence>
<feature type="domain" description="DUF7716" evidence="1">
    <location>
        <begin position="162"/>
        <end position="247"/>
    </location>
</feature>
<keyword evidence="3" id="KW-1185">Reference proteome</keyword>